<evidence type="ECO:0000313" key="1">
    <source>
        <dbReference type="EMBL" id="QBZ53464.1"/>
    </source>
</evidence>
<protein>
    <submittedName>
        <fullName evidence="1">Uncharacterized protein</fullName>
    </submittedName>
</protein>
<accession>A0A4P7N114</accession>
<dbReference type="Proteomes" id="UP000294847">
    <property type="component" value="Chromosome 1"/>
</dbReference>
<name>A0A4P7N114_PYROR</name>
<dbReference type="EMBL" id="CP034204">
    <property type="protein sequence ID" value="QBZ53464.1"/>
    <property type="molecule type" value="Genomic_DNA"/>
</dbReference>
<evidence type="ECO:0000313" key="2">
    <source>
        <dbReference type="Proteomes" id="UP000294847"/>
    </source>
</evidence>
<proteinExistence type="predicted"/>
<reference evidence="1 2" key="1">
    <citation type="journal article" date="2019" name="Mol. Biol. Evol.">
        <title>Blast fungal genomes show frequent chromosomal changes, gene gains and losses, and effector gene turnover.</title>
        <authorList>
            <person name="Gomez Luciano L.B."/>
            <person name="Jason Tsai I."/>
            <person name="Chuma I."/>
            <person name="Tosa Y."/>
            <person name="Chen Y.H."/>
            <person name="Li J.Y."/>
            <person name="Li M.Y."/>
            <person name="Jade Lu M.Y."/>
            <person name="Nakayashiki H."/>
            <person name="Li W.H."/>
        </authorList>
    </citation>
    <scope>NUCLEOTIDE SEQUENCE [LARGE SCALE GENOMIC DNA]</scope>
    <source>
        <strain evidence="1">MZ5-1-6</strain>
    </source>
</reference>
<organism evidence="1 2">
    <name type="scientific">Pyricularia oryzae</name>
    <name type="common">Rice blast fungus</name>
    <name type="synonym">Magnaporthe oryzae</name>
    <dbReference type="NCBI Taxonomy" id="318829"/>
    <lineage>
        <taxon>Eukaryota</taxon>
        <taxon>Fungi</taxon>
        <taxon>Dikarya</taxon>
        <taxon>Ascomycota</taxon>
        <taxon>Pezizomycotina</taxon>
        <taxon>Sordariomycetes</taxon>
        <taxon>Sordariomycetidae</taxon>
        <taxon>Magnaporthales</taxon>
        <taxon>Pyriculariaceae</taxon>
        <taxon>Pyricularia</taxon>
    </lineage>
</organism>
<sequence>MQHIKLLALALALAPSSALAGFFDGEDGCLVEITEKTKFLGFTTGGGKSLGNDCLPFGSQRPISVTGTDGKTINLNVSVSKKCKTKVELGPPLPDNAVISAFSAVC</sequence>
<gene>
    <name evidence="1" type="ORF">PoMZ_09144</name>
</gene>
<dbReference type="AlphaFoldDB" id="A0A4P7N114"/>